<gene>
    <name evidence="1" type="ORF">AYBTSS11_LOCUS7805</name>
</gene>
<protein>
    <submittedName>
        <fullName evidence="1">Uncharacterized protein</fullName>
    </submittedName>
</protein>
<evidence type="ECO:0000313" key="2">
    <source>
        <dbReference type="Proteomes" id="UP001189624"/>
    </source>
</evidence>
<evidence type="ECO:0000313" key="1">
    <source>
        <dbReference type="EMBL" id="CAJ1937059.1"/>
    </source>
</evidence>
<dbReference type="AlphaFoldDB" id="A0AA86S2K4"/>
<organism evidence="1 2">
    <name type="scientific">Sphenostylis stenocarpa</name>
    <dbReference type="NCBI Taxonomy" id="92480"/>
    <lineage>
        <taxon>Eukaryota</taxon>
        <taxon>Viridiplantae</taxon>
        <taxon>Streptophyta</taxon>
        <taxon>Embryophyta</taxon>
        <taxon>Tracheophyta</taxon>
        <taxon>Spermatophyta</taxon>
        <taxon>Magnoliopsida</taxon>
        <taxon>eudicotyledons</taxon>
        <taxon>Gunneridae</taxon>
        <taxon>Pentapetalae</taxon>
        <taxon>rosids</taxon>
        <taxon>fabids</taxon>
        <taxon>Fabales</taxon>
        <taxon>Fabaceae</taxon>
        <taxon>Papilionoideae</taxon>
        <taxon>50 kb inversion clade</taxon>
        <taxon>NPAAA clade</taxon>
        <taxon>indigoferoid/millettioid clade</taxon>
        <taxon>Phaseoleae</taxon>
        <taxon>Sphenostylis</taxon>
    </lineage>
</organism>
<proteinExistence type="predicted"/>
<reference evidence="1" key="1">
    <citation type="submission" date="2023-10" db="EMBL/GenBank/DDBJ databases">
        <authorList>
            <person name="Domelevo Entfellner J.-B."/>
        </authorList>
    </citation>
    <scope>NUCLEOTIDE SEQUENCE</scope>
</reference>
<accession>A0AA86S2K4</accession>
<dbReference type="Proteomes" id="UP001189624">
    <property type="component" value="Chromosome 3"/>
</dbReference>
<dbReference type="Gramene" id="rna-AYBTSS11_LOCUS7805">
    <property type="protein sequence ID" value="CAJ1937059.1"/>
    <property type="gene ID" value="gene-AYBTSS11_LOCUS7805"/>
</dbReference>
<sequence>MMFDYILDQLEHSLVRWMMLSIYLFKRIPSICHREVWGVTAFMNTICLVQGVLPLMHADDFRQDRYGVVSSGLGGYSDDMTLAAISGKSLSKLSTSYPAQDMQKTFACNGSRVKIGNAPSNEMEPNVTKPLRVYSRKRVVIEVSETFVKLNLEQWCLVEKGIAL</sequence>
<dbReference type="EMBL" id="OY731400">
    <property type="protein sequence ID" value="CAJ1937059.1"/>
    <property type="molecule type" value="Genomic_DNA"/>
</dbReference>
<name>A0AA86S2K4_9FABA</name>
<keyword evidence="2" id="KW-1185">Reference proteome</keyword>